<evidence type="ECO:0000313" key="3">
    <source>
        <dbReference type="Proteomes" id="UP000534306"/>
    </source>
</evidence>
<gene>
    <name evidence="1" type="ORF">HNR71_005487</name>
    <name evidence="2" type="ORF">HPO96_08720</name>
</gene>
<name>A0A7Y4NZQ5_9ACTN</name>
<organism evidence="2 3">
    <name type="scientific">Kribbella sandramycini</name>
    <dbReference type="NCBI Taxonomy" id="60450"/>
    <lineage>
        <taxon>Bacteria</taxon>
        <taxon>Bacillati</taxon>
        <taxon>Actinomycetota</taxon>
        <taxon>Actinomycetes</taxon>
        <taxon>Propionibacteriales</taxon>
        <taxon>Kribbellaceae</taxon>
        <taxon>Kribbella</taxon>
    </lineage>
</organism>
<sequence length="202" mass="21917">MPAVAAEELFAGFGFSEAEWMDAEVGGPAWNEIVHGSSREDHRYCSRAFVVPEVQGWALVFGRTGHDVVVAERTAELSGRFGTAYWYGVNCSDGWAAWCIAEAGEVIRHYDYDNPLVMVGAPHPAEAGLRLPHEPSGLPDEAMDTLDITDAEALATGYQRLLAEYGVPEVCDTQTVAGRTSVDPEEIEITGPTAIVRTSCRQ</sequence>
<dbReference type="RefSeq" id="WP_171672768.1">
    <property type="nucleotide sequence ID" value="NZ_BAAAGT010000002.1"/>
</dbReference>
<dbReference type="AlphaFoldDB" id="A0A7Y4NZQ5"/>
<dbReference type="EMBL" id="JABJRC010000002">
    <property type="protein sequence ID" value="NOL40325.1"/>
    <property type="molecule type" value="Genomic_DNA"/>
</dbReference>
<dbReference type="Proteomes" id="UP000534306">
    <property type="component" value="Unassembled WGS sequence"/>
</dbReference>
<reference evidence="2 3" key="1">
    <citation type="submission" date="2020-05" db="EMBL/GenBank/DDBJ databases">
        <title>Genome sequence of Kribbella sandramycini ATCC 39419.</title>
        <authorList>
            <person name="Maclea K.S."/>
            <person name="Fair J.L."/>
        </authorList>
    </citation>
    <scope>NUCLEOTIDE SEQUENCE [LARGE SCALE GENOMIC DNA]</scope>
    <source>
        <strain evidence="2 3">ATCC 39419</strain>
    </source>
</reference>
<keyword evidence="3" id="KW-1185">Reference proteome</keyword>
<reference evidence="1 4" key="2">
    <citation type="submission" date="2020-08" db="EMBL/GenBank/DDBJ databases">
        <title>Sequencing the genomes of 1000 actinobacteria strains.</title>
        <authorList>
            <person name="Klenk H.-P."/>
        </authorList>
    </citation>
    <scope>NUCLEOTIDE SEQUENCE [LARGE SCALE GENOMIC DNA]</scope>
    <source>
        <strain evidence="1 4">DSM 15626</strain>
    </source>
</reference>
<proteinExistence type="predicted"/>
<accession>A0A7Y4NZQ5</accession>
<dbReference type="EMBL" id="JACHKF010000001">
    <property type="protein sequence ID" value="MBB6569850.1"/>
    <property type="molecule type" value="Genomic_DNA"/>
</dbReference>
<dbReference type="Proteomes" id="UP000553957">
    <property type="component" value="Unassembled WGS sequence"/>
</dbReference>
<evidence type="ECO:0000313" key="4">
    <source>
        <dbReference type="Proteomes" id="UP000553957"/>
    </source>
</evidence>
<evidence type="ECO:0000313" key="2">
    <source>
        <dbReference type="EMBL" id="NOL40325.1"/>
    </source>
</evidence>
<evidence type="ECO:0000313" key="1">
    <source>
        <dbReference type="EMBL" id="MBB6569850.1"/>
    </source>
</evidence>
<protein>
    <submittedName>
        <fullName evidence="2">Uncharacterized protein</fullName>
    </submittedName>
</protein>
<comment type="caution">
    <text evidence="2">The sequence shown here is derived from an EMBL/GenBank/DDBJ whole genome shotgun (WGS) entry which is preliminary data.</text>
</comment>